<proteinExistence type="predicted"/>
<reference evidence="1 2" key="1">
    <citation type="submission" date="2021-04" db="EMBL/GenBank/DDBJ databases">
        <authorList>
            <person name="Rodrigo-Torres L."/>
            <person name="Arahal R. D."/>
            <person name="Lucena T."/>
        </authorList>
    </citation>
    <scope>NUCLEOTIDE SEQUENCE [LARGE SCALE GENOMIC DNA]</scope>
    <source>
        <strain evidence="1 2">CECT 9623</strain>
    </source>
</reference>
<dbReference type="Proteomes" id="UP000679725">
    <property type="component" value="Unassembled WGS sequence"/>
</dbReference>
<organism evidence="1 2">
    <name type="scientific">Dyadobacter linearis</name>
    <dbReference type="NCBI Taxonomy" id="2823330"/>
    <lineage>
        <taxon>Bacteria</taxon>
        <taxon>Pseudomonadati</taxon>
        <taxon>Bacteroidota</taxon>
        <taxon>Cytophagia</taxon>
        <taxon>Cytophagales</taxon>
        <taxon>Spirosomataceae</taxon>
        <taxon>Dyadobacter</taxon>
    </lineage>
</organism>
<name>A0ABM8URT1_9BACT</name>
<keyword evidence="2" id="KW-1185">Reference proteome</keyword>
<accession>A0ABM8URT1</accession>
<evidence type="ECO:0000313" key="1">
    <source>
        <dbReference type="EMBL" id="CAG5070177.1"/>
    </source>
</evidence>
<protein>
    <submittedName>
        <fullName evidence="1">Uncharacterized protein</fullName>
    </submittedName>
</protein>
<dbReference type="EMBL" id="CAJRAU010000003">
    <property type="protein sequence ID" value="CAG5070177.1"/>
    <property type="molecule type" value="Genomic_DNA"/>
</dbReference>
<sequence>MVPQLVQGQLRIWGMIRGANRIFTILGGLSNLLSENGIGKDWEPNEFEYFIESIIDTLSRSFYEKNK</sequence>
<evidence type="ECO:0000313" key="2">
    <source>
        <dbReference type="Proteomes" id="UP000679725"/>
    </source>
</evidence>
<gene>
    <name evidence="1" type="ORF">DYBT9623_02917</name>
</gene>
<comment type="caution">
    <text evidence="1">The sequence shown here is derived from an EMBL/GenBank/DDBJ whole genome shotgun (WGS) entry which is preliminary data.</text>
</comment>